<sequence length="362" mass="41576">MKQSLIPMLSTLEMFKNLTDHKLSENLVNRAKGQRNNTKSSSKNGSNDTIRNIEEAEELIDHALLENMIAVVEITDDGRVLQLTPEGQLTLAIYWTENFSDSYKVFAAEFESMMIENNQLLPPKLQVMKHYHTKVEITALKDFYTTRSTAQNLNSDFHQHVIREVAGLPALACDDYVFHFAPILFAPVDLRGCKVTLEIDGFNAVPELLVTSPYTNKRYYVSGLRNGRRNTAHGFYPIIAKKETFPLHKDIVLHWKIDNEIRIDHVLELDFNFGNPLGQLFSTQQLFTRSIAGTPSLSVITSLEMKKIHESQARVITHDIFNHFKIQQSVTLTNFPIELHHFIGASKYYSTWYSQWRGTEKE</sequence>
<gene>
    <name evidence="2" type="ORF">JI735_34100</name>
</gene>
<name>A0A974PI90_9BACL</name>
<accession>A0A974PI90</accession>
<reference evidence="2 3" key="1">
    <citation type="submission" date="2021-01" db="EMBL/GenBank/DDBJ databases">
        <title>Whole genome sequence of Paenibacillus sonchi LMG 24727 for comparative genomics.</title>
        <authorList>
            <person name="Lee G."/>
            <person name="Kim M.-J."/>
            <person name="Lim K."/>
            <person name="Shin J.-H."/>
        </authorList>
    </citation>
    <scope>NUCLEOTIDE SEQUENCE [LARGE SCALE GENOMIC DNA]</scope>
    <source>
        <strain evidence="2 3">LMG 24727</strain>
        <plasmid evidence="2 3">unnamed1</plasmid>
    </source>
</reference>
<dbReference type="EMBL" id="CP068596">
    <property type="protein sequence ID" value="QQZ64474.1"/>
    <property type="molecule type" value="Genomic_DNA"/>
</dbReference>
<evidence type="ECO:0000256" key="1">
    <source>
        <dbReference type="SAM" id="MobiDB-lite"/>
    </source>
</evidence>
<protein>
    <submittedName>
        <fullName evidence="2">Uncharacterized protein</fullName>
    </submittedName>
</protein>
<geneLocation type="plasmid" evidence="2 3">
    <name>unnamed1</name>
</geneLocation>
<feature type="region of interest" description="Disordered" evidence="1">
    <location>
        <begin position="28"/>
        <end position="50"/>
    </location>
</feature>
<dbReference type="AlphaFoldDB" id="A0A974PI90"/>
<keyword evidence="3" id="KW-1185">Reference proteome</keyword>
<dbReference type="RefSeq" id="WP_039835562.1">
    <property type="nucleotide sequence ID" value="NZ_CP068596.1"/>
</dbReference>
<dbReference type="KEGG" id="pson:JI735_34100"/>
<evidence type="ECO:0000313" key="2">
    <source>
        <dbReference type="EMBL" id="QQZ64474.1"/>
    </source>
</evidence>
<keyword evidence="2" id="KW-0614">Plasmid</keyword>
<feature type="compositionally biased region" description="Low complexity" evidence="1">
    <location>
        <begin position="36"/>
        <end position="47"/>
    </location>
</feature>
<organism evidence="2 3">
    <name type="scientific">Paenibacillus sonchi</name>
    <dbReference type="NCBI Taxonomy" id="373687"/>
    <lineage>
        <taxon>Bacteria</taxon>
        <taxon>Bacillati</taxon>
        <taxon>Bacillota</taxon>
        <taxon>Bacilli</taxon>
        <taxon>Bacillales</taxon>
        <taxon>Paenibacillaceae</taxon>
        <taxon>Paenibacillus</taxon>
        <taxon>Paenibacillus sonchi group</taxon>
    </lineage>
</organism>
<proteinExistence type="predicted"/>
<dbReference type="Proteomes" id="UP000595841">
    <property type="component" value="Plasmid unnamed1"/>
</dbReference>
<evidence type="ECO:0000313" key="3">
    <source>
        <dbReference type="Proteomes" id="UP000595841"/>
    </source>
</evidence>